<feature type="non-terminal residue" evidence="1">
    <location>
        <position position="93"/>
    </location>
</feature>
<proteinExistence type="evidence at transcript level"/>
<organism evidence="1">
    <name type="scientific">Tamarix hispida</name>
    <dbReference type="NCBI Taxonomy" id="189793"/>
    <lineage>
        <taxon>Eukaryota</taxon>
        <taxon>Viridiplantae</taxon>
        <taxon>Streptophyta</taxon>
        <taxon>Embryophyta</taxon>
        <taxon>Tracheophyta</taxon>
        <taxon>Spermatophyta</taxon>
        <taxon>Magnoliopsida</taxon>
        <taxon>eudicotyledons</taxon>
        <taxon>Gunneridae</taxon>
        <taxon>Pentapetalae</taxon>
        <taxon>Caryophyllales</taxon>
        <taxon>Tamaricaceae</taxon>
        <taxon>Tamarix</taxon>
    </lineage>
</organism>
<dbReference type="EMBL" id="KF031987">
    <property type="protein sequence ID" value="AGV29513.1"/>
    <property type="molecule type" value="mRNA"/>
</dbReference>
<gene>
    <name evidence="1" type="primary">NAC62</name>
</gene>
<dbReference type="AlphaFoldDB" id="T2CBK7"/>
<evidence type="ECO:0000313" key="1">
    <source>
        <dbReference type="EMBL" id="AGV29513.1"/>
    </source>
</evidence>
<accession>T2CBK7</accession>
<reference evidence="1" key="1">
    <citation type="submission" date="2013-05" db="EMBL/GenBank/DDBJ databases">
        <authorList>
            <person name="Wang Y.C."/>
            <person name="Wang L.Q."/>
            <person name="Wang C."/>
        </authorList>
    </citation>
    <scope>NUCLEOTIDE SEQUENCE</scope>
</reference>
<protein>
    <submittedName>
        <fullName evidence="1">Putative NAC domain class transcription factor</fullName>
    </submittedName>
</protein>
<sequence length="93" mass="10355">MNESNDEHMEDQVRDWRVLDKFVASQLSQDEQHAPKETNFTSNNNASAEFALSCNQHDPVNIMIGNSGNGSEMLGNDYASTSTSSCCPIDLWK</sequence>
<name>T2CBK7_9CARY</name>